<dbReference type="HOGENOM" id="CLU_3131571_0_0_6"/>
<gene>
    <name evidence="1" type="ordered locus">ambt_06270</name>
</gene>
<name>F5ZCP2_ALTNA</name>
<reference evidence="1 2" key="1">
    <citation type="journal article" date="2011" name="J. Bacteriol.">
        <title>Complete genome sequence of the polycyclic aromatic hydrocarbon-degrading bacterium Alteromonas sp. strain SN2.</title>
        <authorList>
            <person name="Jin H.M."/>
            <person name="Jeong H."/>
            <person name="Moon E.J."/>
            <person name="Math R.K."/>
            <person name="Lee K."/>
            <person name="Kim H.J."/>
            <person name="Jeon C.O."/>
            <person name="Oh T.K."/>
            <person name="Kim J.F."/>
        </authorList>
    </citation>
    <scope>NUCLEOTIDE SEQUENCE [LARGE SCALE GENOMIC DNA]</scope>
    <source>
        <strain evidence="2">JCM 17741 / KACC 18427 / KCTC 11700BP / SN2</strain>
    </source>
</reference>
<organism evidence="1 2">
    <name type="scientific">Alteromonas naphthalenivorans</name>
    <dbReference type="NCBI Taxonomy" id="715451"/>
    <lineage>
        <taxon>Bacteria</taxon>
        <taxon>Pseudomonadati</taxon>
        <taxon>Pseudomonadota</taxon>
        <taxon>Gammaproteobacteria</taxon>
        <taxon>Alteromonadales</taxon>
        <taxon>Alteromonadaceae</taxon>
        <taxon>Alteromonas/Salinimonas group</taxon>
        <taxon>Alteromonas</taxon>
    </lineage>
</organism>
<keyword evidence="2" id="KW-1185">Reference proteome</keyword>
<dbReference type="Proteomes" id="UP000000683">
    <property type="component" value="Chromosome"/>
</dbReference>
<evidence type="ECO:0000313" key="2">
    <source>
        <dbReference type="Proteomes" id="UP000000683"/>
    </source>
</evidence>
<proteinExistence type="predicted"/>
<dbReference type="EMBL" id="CP002339">
    <property type="protein sequence ID" value="AEF02791.1"/>
    <property type="molecule type" value="Genomic_DNA"/>
</dbReference>
<evidence type="ECO:0000313" key="1">
    <source>
        <dbReference type="EMBL" id="AEF02791.1"/>
    </source>
</evidence>
<protein>
    <submittedName>
        <fullName evidence="1">Uncharacterized protein</fullName>
    </submittedName>
</protein>
<accession>F5ZCP2</accession>
<dbReference type="KEGG" id="alt:ambt_06270"/>
<dbReference type="AlphaFoldDB" id="F5ZCP2"/>
<sequence length="49" mass="5069">MGHNGEAAPRICVPATEGSGLSVLLGVQLKVRSFAATTSQLASLFKLLK</sequence>